<proteinExistence type="predicted"/>
<name>A0A5C8Z1J5_9GAMM</name>
<dbReference type="SUPFAM" id="SSF50630">
    <property type="entry name" value="Acid proteases"/>
    <property type="match status" value="1"/>
</dbReference>
<dbReference type="Gene3D" id="2.40.70.10">
    <property type="entry name" value="Acid Proteases"/>
    <property type="match status" value="1"/>
</dbReference>
<dbReference type="PANTHER" id="PTHR38037">
    <property type="entry name" value="ZN_PROTEASE DOMAIN-CONTAINING PROTEIN"/>
    <property type="match status" value="1"/>
</dbReference>
<feature type="domain" description="Retropepsin-like aspartic endopeptidase" evidence="1">
    <location>
        <begin position="8"/>
        <end position="143"/>
    </location>
</feature>
<accession>A0A5C8Z1J5</accession>
<dbReference type="GO" id="GO:0006508">
    <property type="term" value="P:proteolysis"/>
    <property type="evidence" value="ECO:0007669"/>
    <property type="project" value="UniProtKB-KW"/>
</dbReference>
<dbReference type="InterPro" id="IPR008503">
    <property type="entry name" value="Asp_endopeptidase"/>
</dbReference>
<reference evidence="2 3" key="1">
    <citation type="submission" date="2019-07" db="EMBL/GenBank/DDBJ databases">
        <title>Reinekea sp. strain SSH23 genome sequencing and assembly.</title>
        <authorList>
            <person name="Kim I."/>
        </authorList>
    </citation>
    <scope>NUCLEOTIDE SEQUENCE [LARGE SCALE GENOMIC DNA]</scope>
    <source>
        <strain evidence="2 3">SSH23</strain>
    </source>
</reference>
<dbReference type="AlphaFoldDB" id="A0A5C8Z1J5"/>
<keyword evidence="2" id="KW-0378">Hydrolase</keyword>
<dbReference type="RefSeq" id="WP_147714892.1">
    <property type="nucleotide sequence ID" value="NZ_VKAD01000003.1"/>
</dbReference>
<sequence length="147" mass="16562">MGTTEKLIIGTIEECALPELGIETLTVRVDTGAKTSSLHVDEIHPFHKAGKPWVRFNIHPNIHNVTEVIACEAPIYDIRRIKSSNGGVDERIIIKTTFGIADQQWPIQLSLTDRSEMTYLMLFGRQGMGDRVLVDPSKRFLINHPQD</sequence>
<dbReference type="OrthoDB" id="9782977at2"/>
<dbReference type="GO" id="GO:0008233">
    <property type="term" value="F:peptidase activity"/>
    <property type="evidence" value="ECO:0007669"/>
    <property type="project" value="UniProtKB-KW"/>
</dbReference>
<evidence type="ECO:0000313" key="3">
    <source>
        <dbReference type="Proteomes" id="UP000321764"/>
    </source>
</evidence>
<protein>
    <submittedName>
        <fullName evidence="2">ATP-dependent zinc protease</fullName>
    </submittedName>
</protein>
<dbReference type="InterPro" id="IPR021109">
    <property type="entry name" value="Peptidase_aspartic_dom_sf"/>
</dbReference>
<gene>
    <name evidence="2" type="ORF">FME95_12785</name>
</gene>
<keyword evidence="3" id="KW-1185">Reference proteome</keyword>
<dbReference type="PANTHER" id="PTHR38037:SF2">
    <property type="entry name" value="ATP-DEPENDENT ZINC PROTEASE DOMAIN-CONTAINING PROTEIN-RELATED"/>
    <property type="match status" value="1"/>
</dbReference>
<dbReference type="EMBL" id="VKAD01000003">
    <property type="protein sequence ID" value="TXR51397.1"/>
    <property type="molecule type" value="Genomic_DNA"/>
</dbReference>
<dbReference type="Proteomes" id="UP000321764">
    <property type="component" value="Unassembled WGS sequence"/>
</dbReference>
<dbReference type="Pfam" id="PF05618">
    <property type="entry name" value="Zn_protease"/>
    <property type="match status" value="1"/>
</dbReference>
<evidence type="ECO:0000313" key="2">
    <source>
        <dbReference type="EMBL" id="TXR51397.1"/>
    </source>
</evidence>
<organism evidence="2 3">
    <name type="scientific">Reinekea thalattae</name>
    <dbReference type="NCBI Taxonomy" id="2593301"/>
    <lineage>
        <taxon>Bacteria</taxon>
        <taxon>Pseudomonadati</taxon>
        <taxon>Pseudomonadota</taxon>
        <taxon>Gammaproteobacteria</taxon>
        <taxon>Oceanospirillales</taxon>
        <taxon>Saccharospirillaceae</taxon>
        <taxon>Reinekea</taxon>
    </lineage>
</organism>
<comment type="caution">
    <text evidence="2">The sequence shown here is derived from an EMBL/GenBank/DDBJ whole genome shotgun (WGS) entry which is preliminary data.</text>
</comment>
<evidence type="ECO:0000259" key="1">
    <source>
        <dbReference type="Pfam" id="PF05618"/>
    </source>
</evidence>
<keyword evidence="2" id="KW-0645">Protease</keyword>